<dbReference type="GO" id="GO:0004775">
    <property type="term" value="F:succinate-CoA ligase (ADP-forming) activity"/>
    <property type="evidence" value="ECO:0007669"/>
    <property type="project" value="TreeGrafter"/>
</dbReference>
<feature type="domain" description="ATP-citrate synthase/succinyl-CoA ligase C-terminal" evidence="1">
    <location>
        <begin position="348"/>
        <end position="508"/>
    </location>
</feature>
<dbReference type="InterPro" id="IPR016102">
    <property type="entry name" value="Succinyl-CoA_synth-like"/>
</dbReference>
<dbReference type="RefSeq" id="WP_036344258.1">
    <property type="nucleotide sequence ID" value="NZ_JALN02000001.1"/>
</dbReference>
<sequence length="518" mass="52449">MGTSSRFYPNLYKDSVSLMTVSARVTSIPGIEAASVVMASATNVDNLARAGLGAFDVRPNDVIVAVAGSQEACDEALAVADSLLSASPPDSGEQASATPTTSIQMAVATDPALNLALISVAGDYAAAEAMKALRLGLDVMVFSDNVTPDAELALKDYAQAHDLMVMGPDCGTAIINGIPLGFANVVRRGPIGVVGASGTGTQEVTVRIHQNGSGVSHALGTGGHDLAEAIGGISMLHGLAALDADPATTVIALVSKPPSPTVAAKVLAAAQDSAKPVVVIFLGADPASITRDGVYGAASLAQAADMAVELAAGGQPTATDIAISAEMSRTLNGLASAMAPSQRYVRGIFSGGTFCYEAQLIHHAHGVTARSNTPVAGNTALADLRTSQGHTILDMGDDEFTRGKPHPMIDPSQKDARIRAEIADPATAVVLFDVVLGYGSADDPTAELVSIIETGAAAARAEGRTVAFVGYVCGTELDPQDRTKAVAALQSAGVLVASSNAEAALWSATLVVARGGDR</sequence>
<dbReference type="Gene3D" id="3.40.50.261">
    <property type="entry name" value="Succinyl-CoA synthetase domains"/>
    <property type="match status" value="2"/>
</dbReference>
<dbReference type="Pfam" id="PF02629">
    <property type="entry name" value="CoA_binding"/>
    <property type="match status" value="1"/>
</dbReference>
<protein>
    <submittedName>
        <fullName evidence="3">FdrA</fullName>
    </submittedName>
</protein>
<name>A0A064CLH4_9MYCO</name>
<dbReference type="STRING" id="1440774.Y900_021370"/>
<dbReference type="AlphaFoldDB" id="A0A064CLH4"/>
<dbReference type="InterPro" id="IPR005811">
    <property type="entry name" value="SUCC_ACL_C"/>
</dbReference>
<evidence type="ECO:0000313" key="3">
    <source>
        <dbReference type="EMBL" id="KDF01415.1"/>
    </source>
</evidence>
<proteinExistence type="predicted"/>
<dbReference type="OrthoDB" id="5580580at2"/>
<evidence type="ECO:0000313" key="4">
    <source>
        <dbReference type="Proteomes" id="UP000022835"/>
    </source>
</evidence>
<dbReference type="PANTHER" id="PTHR11117:SF24">
    <property type="entry name" value="PROTEIN FDRA"/>
    <property type="match status" value="1"/>
</dbReference>
<reference evidence="3" key="1">
    <citation type="submission" date="2014-05" db="EMBL/GenBank/DDBJ databases">
        <title>Genome sequence of Mycobacterium aromaticivorans strain JS19b1T (= DSM 45407T).</title>
        <authorList>
            <person name="Kwak Y."/>
            <person name="Park G.-S."/>
            <person name="Li Q.X."/>
            <person name="Lee S.-E."/>
            <person name="Shin J.-H."/>
        </authorList>
    </citation>
    <scope>NUCLEOTIDE SEQUENCE [LARGE SCALE GENOMIC DNA]</scope>
    <source>
        <strain evidence="3">JS19b1</strain>
    </source>
</reference>
<dbReference type="Pfam" id="PF00549">
    <property type="entry name" value="Ligase_CoA"/>
    <property type="match status" value="1"/>
</dbReference>
<evidence type="ECO:0000259" key="1">
    <source>
        <dbReference type="Pfam" id="PF00549"/>
    </source>
</evidence>
<dbReference type="EMBL" id="JALN02000001">
    <property type="protein sequence ID" value="KDF01415.1"/>
    <property type="molecule type" value="Genomic_DNA"/>
</dbReference>
<dbReference type="InterPro" id="IPR003781">
    <property type="entry name" value="CoA-bd"/>
</dbReference>
<dbReference type="GO" id="GO:0006099">
    <property type="term" value="P:tricarboxylic acid cycle"/>
    <property type="evidence" value="ECO:0007669"/>
    <property type="project" value="TreeGrafter"/>
</dbReference>
<dbReference type="PANTHER" id="PTHR11117">
    <property type="entry name" value="SUCCINYL-COA LIGASE SUBUNIT ALPHA"/>
    <property type="match status" value="1"/>
</dbReference>
<organism evidence="3 4">
    <name type="scientific">Mycolicibacterium aromaticivorans JS19b1 = JCM 16368</name>
    <dbReference type="NCBI Taxonomy" id="1440774"/>
    <lineage>
        <taxon>Bacteria</taxon>
        <taxon>Bacillati</taxon>
        <taxon>Actinomycetota</taxon>
        <taxon>Actinomycetes</taxon>
        <taxon>Mycobacteriales</taxon>
        <taxon>Mycobacteriaceae</taxon>
        <taxon>Mycolicibacterium</taxon>
    </lineage>
</organism>
<dbReference type="GO" id="GO:0004776">
    <property type="term" value="F:succinate-CoA ligase (GDP-forming) activity"/>
    <property type="evidence" value="ECO:0007669"/>
    <property type="project" value="TreeGrafter"/>
</dbReference>
<feature type="domain" description="CoA-binding" evidence="2">
    <location>
        <begin position="190"/>
        <end position="283"/>
    </location>
</feature>
<dbReference type="SUPFAM" id="SSF52210">
    <property type="entry name" value="Succinyl-CoA synthetase domains"/>
    <property type="match status" value="2"/>
</dbReference>
<evidence type="ECO:0000259" key="2">
    <source>
        <dbReference type="Pfam" id="PF02629"/>
    </source>
</evidence>
<dbReference type="eggNOG" id="COG0074">
    <property type="taxonomic scope" value="Bacteria"/>
</dbReference>
<accession>A0A064CLH4</accession>
<comment type="caution">
    <text evidence="3">The sequence shown here is derived from an EMBL/GenBank/DDBJ whole genome shotgun (WGS) entry which is preliminary data.</text>
</comment>
<dbReference type="Gene3D" id="3.40.50.720">
    <property type="entry name" value="NAD(P)-binding Rossmann-like Domain"/>
    <property type="match status" value="1"/>
</dbReference>
<dbReference type="NCBIfam" id="NF004760">
    <property type="entry name" value="PRK06091.1"/>
    <property type="match status" value="1"/>
</dbReference>
<gene>
    <name evidence="3" type="ORF">Y900_021370</name>
</gene>
<dbReference type="Proteomes" id="UP000022835">
    <property type="component" value="Unassembled WGS sequence"/>
</dbReference>
<keyword evidence="4" id="KW-1185">Reference proteome</keyword>
<dbReference type="GO" id="GO:0009361">
    <property type="term" value="C:succinate-CoA ligase complex (ADP-forming)"/>
    <property type="evidence" value="ECO:0007669"/>
    <property type="project" value="TreeGrafter"/>
</dbReference>
<dbReference type="GO" id="GO:0005829">
    <property type="term" value="C:cytosol"/>
    <property type="evidence" value="ECO:0007669"/>
    <property type="project" value="TreeGrafter"/>
</dbReference>